<dbReference type="RefSeq" id="WP_127025298.1">
    <property type="nucleotide sequence ID" value="NZ_JAVKZF010000002.1"/>
</dbReference>
<name>A0AB37U7W9_9CYAN</name>
<organism evidence="2 3">
    <name type="scientific">Chroococcidiopsis cubana SAG 39.79</name>
    <dbReference type="NCBI Taxonomy" id="388085"/>
    <lineage>
        <taxon>Bacteria</taxon>
        <taxon>Bacillati</taxon>
        <taxon>Cyanobacteriota</taxon>
        <taxon>Cyanophyceae</taxon>
        <taxon>Chroococcidiopsidales</taxon>
        <taxon>Chroococcidiopsidaceae</taxon>
        <taxon>Chroococcidiopsis</taxon>
    </lineage>
</organism>
<dbReference type="PANTHER" id="PTHR43591">
    <property type="entry name" value="METHYLTRANSFERASE"/>
    <property type="match status" value="1"/>
</dbReference>
<evidence type="ECO:0000313" key="3">
    <source>
        <dbReference type="Proteomes" id="UP000282574"/>
    </source>
</evidence>
<dbReference type="InterPro" id="IPR041698">
    <property type="entry name" value="Methyltransf_25"/>
</dbReference>
<protein>
    <recommendedName>
        <fullName evidence="1">Methyltransferase domain-containing protein</fullName>
    </recommendedName>
</protein>
<dbReference type="Pfam" id="PF13649">
    <property type="entry name" value="Methyltransf_25"/>
    <property type="match status" value="1"/>
</dbReference>
<accession>A0AB37U7W9</accession>
<gene>
    <name evidence="2" type="ORF">DSM107010_70560</name>
</gene>
<dbReference type="SUPFAM" id="SSF53335">
    <property type="entry name" value="S-adenosyl-L-methionine-dependent methyltransferases"/>
    <property type="match status" value="1"/>
</dbReference>
<keyword evidence="3" id="KW-1185">Reference proteome</keyword>
<dbReference type="EMBL" id="RSCK01000181">
    <property type="protein sequence ID" value="RUS96506.1"/>
    <property type="molecule type" value="Genomic_DNA"/>
</dbReference>
<dbReference type="AlphaFoldDB" id="A0AB37U7W9"/>
<reference evidence="2 3" key="1">
    <citation type="journal article" date="2019" name="Genome Biol. Evol.">
        <title>Day and night: Metabolic profiles and evolutionary relationships of six axenic non-marine cyanobacteria.</title>
        <authorList>
            <person name="Will S.E."/>
            <person name="Henke P."/>
            <person name="Boedeker C."/>
            <person name="Huang S."/>
            <person name="Brinkmann H."/>
            <person name="Rohde M."/>
            <person name="Jarek M."/>
            <person name="Friedl T."/>
            <person name="Seufert S."/>
            <person name="Schumacher M."/>
            <person name="Overmann J."/>
            <person name="Neumann-Schaal M."/>
            <person name="Petersen J."/>
        </authorList>
    </citation>
    <scope>NUCLEOTIDE SEQUENCE [LARGE SCALE GENOMIC DNA]</scope>
    <source>
        <strain evidence="2 3">SAG 39.79</strain>
    </source>
</reference>
<dbReference type="CDD" id="cd02440">
    <property type="entry name" value="AdoMet_MTases"/>
    <property type="match status" value="1"/>
</dbReference>
<sequence>MSIDLFNQTLYEKPSTVKEYICTQKDLWIEEKTIFEKYEQHIKDKAILDVGCGGGRTAIALSELTSNYTGIDYSMEMVKACQKWHSSLNFIHGDASDMHMFDGESFDFIIFSFNGIDCMSHEKRIKTLKEIYRVLKSGGIFAFSSHNLDDRKIVTAFNKYDMKRPRAIARNLFNVMSYLKVRKYQIHTDTYEILSDLLAGFGHLTYYIRKQEQVKQLVNIGFKNIAILNRQAQFVDINSLDRDSEWLHYVCQKPTSDDRNEDSQQK</sequence>
<feature type="domain" description="Methyltransferase" evidence="1">
    <location>
        <begin position="47"/>
        <end position="139"/>
    </location>
</feature>
<dbReference type="Proteomes" id="UP000282574">
    <property type="component" value="Unassembled WGS sequence"/>
</dbReference>
<proteinExistence type="predicted"/>
<evidence type="ECO:0000313" key="2">
    <source>
        <dbReference type="EMBL" id="RUS96506.1"/>
    </source>
</evidence>
<comment type="caution">
    <text evidence="2">The sequence shown here is derived from an EMBL/GenBank/DDBJ whole genome shotgun (WGS) entry which is preliminary data.</text>
</comment>
<evidence type="ECO:0000259" key="1">
    <source>
        <dbReference type="Pfam" id="PF13649"/>
    </source>
</evidence>
<dbReference type="Gene3D" id="3.40.50.150">
    <property type="entry name" value="Vaccinia Virus protein VP39"/>
    <property type="match status" value="1"/>
</dbReference>
<dbReference type="InterPro" id="IPR029063">
    <property type="entry name" value="SAM-dependent_MTases_sf"/>
</dbReference>